<keyword evidence="6 11" id="KW-0418">Kinase</keyword>
<evidence type="ECO:0000256" key="4">
    <source>
        <dbReference type="ARBA" id="ARBA00022679"/>
    </source>
</evidence>
<sequence>MTSASPAPMPRTPAVPRRPRPLDALVLGVIGIIAVVGALTIGTAGVPGQLETWRPGGYLALAVSTAGIAVAWRWPWPGLSLVAAAPVASTLLGWDPIVTWNLAVFAALWLTLRALPGLWVGLVVGAANFAAVAMAQGGFSLQEPIPSVAGISALAAAATGSAIRSHRRYRAELEARTREALATREAEAQRRVAEERVRIARDLHDIVGHQVALVSMRLGAAQVHLPADAHEARADLDAVRGGIQEILAGTQQTLRMLRAASEGEDATTPAAGFERIDDLVRASRAAGLDVEATVARPPRPLGAPVSAAAFRIMQEALTNAQKHGTGAVSLKVGVDDEAITVEAVNVRADRDGGDAPTRAERNGYGLVGMRERAASVGGWIDTKTDDGLFWLWAYLPVEGGDQQ</sequence>
<evidence type="ECO:0000256" key="3">
    <source>
        <dbReference type="ARBA" id="ARBA00022553"/>
    </source>
</evidence>
<dbReference type="Gene3D" id="1.20.5.1930">
    <property type="match status" value="1"/>
</dbReference>
<dbReference type="EMBL" id="JBHTEF010000001">
    <property type="protein sequence ID" value="MFC7579870.1"/>
    <property type="molecule type" value="Genomic_DNA"/>
</dbReference>
<dbReference type="InterPro" id="IPR011712">
    <property type="entry name" value="Sig_transdc_His_kin_sub3_dim/P"/>
</dbReference>
<evidence type="ECO:0000256" key="9">
    <source>
        <dbReference type="SAM" id="Phobius"/>
    </source>
</evidence>
<keyword evidence="8" id="KW-0902">Two-component regulatory system</keyword>
<evidence type="ECO:0000256" key="8">
    <source>
        <dbReference type="ARBA" id="ARBA00023012"/>
    </source>
</evidence>
<evidence type="ECO:0000256" key="2">
    <source>
        <dbReference type="ARBA" id="ARBA00012438"/>
    </source>
</evidence>
<keyword evidence="7" id="KW-0067">ATP-binding</keyword>
<feature type="transmembrane region" description="Helical" evidence="9">
    <location>
        <begin position="56"/>
        <end position="74"/>
    </location>
</feature>
<dbReference type="Pfam" id="PF07730">
    <property type="entry name" value="HisKA_3"/>
    <property type="match status" value="1"/>
</dbReference>
<evidence type="ECO:0000256" key="6">
    <source>
        <dbReference type="ARBA" id="ARBA00022777"/>
    </source>
</evidence>
<proteinExistence type="predicted"/>
<accession>A0ABW2SJ41</accession>
<organism evidence="11 12">
    <name type="scientific">Schaalia naturae</name>
    <dbReference type="NCBI Taxonomy" id="635203"/>
    <lineage>
        <taxon>Bacteria</taxon>
        <taxon>Bacillati</taxon>
        <taxon>Actinomycetota</taxon>
        <taxon>Actinomycetes</taxon>
        <taxon>Actinomycetales</taxon>
        <taxon>Actinomycetaceae</taxon>
        <taxon>Schaalia</taxon>
    </lineage>
</organism>
<evidence type="ECO:0000256" key="1">
    <source>
        <dbReference type="ARBA" id="ARBA00000085"/>
    </source>
</evidence>
<feature type="transmembrane region" description="Helical" evidence="9">
    <location>
        <begin position="24"/>
        <end position="44"/>
    </location>
</feature>
<keyword evidence="9" id="KW-0472">Membrane</keyword>
<name>A0ABW2SJ41_9ACTO</name>
<dbReference type="Gene3D" id="3.30.565.10">
    <property type="entry name" value="Histidine kinase-like ATPase, C-terminal domain"/>
    <property type="match status" value="1"/>
</dbReference>
<keyword evidence="9" id="KW-0812">Transmembrane</keyword>
<feature type="transmembrane region" description="Helical" evidence="9">
    <location>
        <begin position="94"/>
        <end position="112"/>
    </location>
</feature>
<dbReference type="EC" id="2.7.13.3" evidence="2"/>
<dbReference type="InterPro" id="IPR050482">
    <property type="entry name" value="Sensor_HK_TwoCompSys"/>
</dbReference>
<feature type="transmembrane region" description="Helical" evidence="9">
    <location>
        <begin position="119"/>
        <end position="139"/>
    </location>
</feature>
<gene>
    <name evidence="11" type="ORF">ACFQWG_01320</name>
</gene>
<dbReference type="GO" id="GO:0016301">
    <property type="term" value="F:kinase activity"/>
    <property type="evidence" value="ECO:0007669"/>
    <property type="project" value="UniProtKB-KW"/>
</dbReference>
<reference evidence="12" key="1">
    <citation type="journal article" date="2019" name="Int. J. Syst. Evol. Microbiol.">
        <title>The Global Catalogue of Microorganisms (GCM) 10K type strain sequencing project: providing services to taxonomists for standard genome sequencing and annotation.</title>
        <authorList>
            <consortium name="The Broad Institute Genomics Platform"/>
            <consortium name="The Broad Institute Genome Sequencing Center for Infectious Disease"/>
            <person name="Wu L."/>
            <person name="Ma J."/>
        </authorList>
    </citation>
    <scope>NUCLEOTIDE SEQUENCE [LARGE SCALE GENOMIC DNA]</scope>
    <source>
        <strain evidence="12">CCUG 56698</strain>
    </source>
</reference>
<comment type="catalytic activity">
    <reaction evidence="1">
        <text>ATP + protein L-histidine = ADP + protein N-phospho-L-histidine.</text>
        <dbReference type="EC" id="2.7.13.3"/>
    </reaction>
</comment>
<evidence type="ECO:0000256" key="5">
    <source>
        <dbReference type="ARBA" id="ARBA00022741"/>
    </source>
</evidence>
<keyword evidence="12" id="KW-1185">Reference proteome</keyword>
<dbReference type="Proteomes" id="UP001596527">
    <property type="component" value="Unassembled WGS sequence"/>
</dbReference>
<keyword evidence="9" id="KW-1133">Transmembrane helix</keyword>
<dbReference type="InterPro" id="IPR036890">
    <property type="entry name" value="HATPase_C_sf"/>
</dbReference>
<dbReference type="SUPFAM" id="SSF55874">
    <property type="entry name" value="ATPase domain of HSP90 chaperone/DNA topoisomerase II/histidine kinase"/>
    <property type="match status" value="1"/>
</dbReference>
<keyword evidence="3" id="KW-0597">Phosphoprotein</keyword>
<keyword evidence="4" id="KW-0808">Transferase</keyword>
<protein>
    <recommendedName>
        <fullName evidence="2">histidine kinase</fullName>
        <ecNumber evidence="2">2.7.13.3</ecNumber>
    </recommendedName>
</protein>
<feature type="domain" description="Signal transduction histidine kinase subgroup 3 dimerisation and phosphoacceptor" evidence="10">
    <location>
        <begin position="195"/>
        <end position="260"/>
    </location>
</feature>
<dbReference type="PANTHER" id="PTHR24421">
    <property type="entry name" value="NITRATE/NITRITE SENSOR PROTEIN NARX-RELATED"/>
    <property type="match status" value="1"/>
</dbReference>
<dbReference type="PANTHER" id="PTHR24421:SF10">
    <property type="entry name" value="NITRATE_NITRITE SENSOR PROTEIN NARQ"/>
    <property type="match status" value="1"/>
</dbReference>
<evidence type="ECO:0000313" key="11">
    <source>
        <dbReference type="EMBL" id="MFC7579870.1"/>
    </source>
</evidence>
<dbReference type="CDD" id="cd16917">
    <property type="entry name" value="HATPase_UhpB-NarQ-NarX-like"/>
    <property type="match status" value="1"/>
</dbReference>
<evidence type="ECO:0000256" key="7">
    <source>
        <dbReference type="ARBA" id="ARBA00022840"/>
    </source>
</evidence>
<evidence type="ECO:0000313" key="12">
    <source>
        <dbReference type="Proteomes" id="UP001596527"/>
    </source>
</evidence>
<evidence type="ECO:0000259" key="10">
    <source>
        <dbReference type="Pfam" id="PF07730"/>
    </source>
</evidence>
<comment type="caution">
    <text evidence="11">The sequence shown here is derived from an EMBL/GenBank/DDBJ whole genome shotgun (WGS) entry which is preliminary data.</text>
</comment>
<dbReference type="RefSeq" id="WP_380971422.1">
    <property type="nucleotide sequence ID" value="NZ_JBHTEF010000001.1"/>
</dbReference>
<keyword evidence="5" id="KW-0547">Nucleotide-binding</keyword>